<evidence type="ECO:0000259" key="1">
    <source>
        <dbReference type="Pfam" id="PF00149"/>
    </source>
</evidence>
<keyword evidence="3" id="KW-1185">Reference proteome</keyword>
<dbReference type="Proteomes" id="UP000220251">
    <property type="component" value="Unassembled WGS sequence"/>
</dbReference>
<dbReference type="Gene3D" id="3.60.21.10">
    <property type="match status" value="1"/>
</dbReference>
<dbReference type="InterPro" id="IPR051158">
    <property type="entry name" value="Metallophosphoesterase_sf"/>
</dbReference>
<evidence type="ECO:0000313" key="3">
    <source>
        <dbReference type="Proteomes" id="UP000220251"/>
    </source>
</evidence>
<dbReference type="AlphaFoldDB" id="A0A0H5E7Y1"/>
<dbReference type="RefSeq" id="WP_098039311.1">
    <property type="nucleotide sequence ID" value="NZ_CWGJ01000028.1"/>
</dbReference>
<dbReference type="GO" id="GO:0016787">
    <property type="term" value="F:hydrolase activity"/>
    <property type="evidence" value="ECO:0007669"/>
    <property type="project" value="InterPro"/>
</dbReference>
<reference evidence="3" key="1">
    <citation type="submission" date="2015-06" db="EMBL/GenBank/DDBJ databases">
        <authorList>
            <person name="Bertelli C."/>
        </authorList>
    </citation>
    <scope>NUCLEOTIDE SEQUENCE [LARGE SCALE GENOMIC DNA]</scope>
    <source>
        <strain evidence="3">CRIB-30</strain>
    </source>
</reference>
<organism evidence="2 3">
    <name type="scientific">Estrella lausannensis</name>
    <dbReference type="NCBI Taxonomy" id="483423"/>
    <lineage>
        <taxon>Bacteria</taxon>
        <taxon>Pseudomonadati</taxon>
        <taxon>Chlamydiota</taxon>
        <taxon>Chlamydiia</taxon>
        <taxon>Parachlamydiales</taxon>
        <taxon>Candidatus Criblamydiaceae</taxon>
        <taxon>Estrella</taxon>
    </lineage>
</organism>
<gene>
    <name evidence="2" type="ORF">ELAC_2124</name>
</gene>
<dbReference type="PANTHER" id="PTHR31302:SF0">
    <property type="entry name" value="TRANSMEMBRANE PROTEIN WITH METALLOPHOSPHOESTERASE DOMAIN"/>
    <property type="match status" value="1"/>
</dbReference>
<dbReference type="InterPro" id="IPR004843">
    <property type="entry name" value="Calcineurin-like_PHP"/>
</dbReference>
<accession>A0A0H5E7Y1</accession>
<evidence type="ECO:0000313" key="2">
    <source>
        <dbReference type="EMBL" id="CRX39445.1"/>
    </source>
</evidence>
<name>A0A0H5E7Y1_9BACT</name>
<protein>
    <submittedName>
        <fullName evidence="2">Metallophosphoesterase</fullName>
    </submittedName>
</protein>
<dbReference type="Pfam" id="PF00149">
    <property type="entry name" value="Metallophos"/>
    <property type="match status" value="1"/>
</dbReference>
<proteinExistence type="predicted"/>
<dbReference type="EMBL" id="CWGJ01000028">
    <property type="protein sequence ID" value="CRX39445.1"/>
    <property type="molecule type" value="Genomic_DNA"/>
</dbReference>
<dbReference type="OrthoDB" id="9780884at2"/>
<dbReference type="PANTHER" id="PTHR31302">
    <property type="entry name" value="TRANSMEMBRANE PROTEIN WITH METALLOPHOSPHOESTERASE DOMAIN-RELATED"/>
    <property type="match status" value="1"/>
</dbReference>
<feature type="domain" description="Calcineurin-like phosphoesterase" evidence="1">
    <location>
        <begin position="25"/>
        <end position="253"/>
    </location>
</feature>
<dbReference type="SUPFAM" id="SSF56300">
    <property type="entry name" value="Metallo-dependent phosphatases"/>
    <property type="match status" value="1"/>
</dbReference>
<sequence>MAKGFTHDISLSPASSGAARSLYWMTDLHLDAMPEEKWKLFFRQLSHEAFDGLLIGGDIVNGINSLKVLKEIEGIIERPLYFVLGNHDFYYGSIEKIRKLAKALAMKTANLHYLTYSDPIPLNADVALVGHDGWSDARTGNFLASTIMLNDYLFIEELKKLKGKDLEGKLQELGHKSALSAEIVLMKALDQFKTVVFLTHSSPFREACLYEGKICDDNWGPHFVSTAVGQMLSKAARAYPDKSLLVLSGHSHEKADVSMADNLRVLSGKTDLGSLCLQGVIRL</sequence>
<dbReference type="InterPro" id="IPR029052">
    <property type="entry name" value="Metallo-depent_PP-like"/>
</dbReference>